<evidence type="ECO:0000313" key="2">
    <source>
        <dbReference type="Proteomes" id="UP000632849"/>
    </source>
</evidence>
<dbReference type="EMBL" id="BNBE01000002">
    <property type="protein sequence ID" value="GHG14056.1"/>
    <property type="molecule type" value="Genomic_DNA"/>
</dbReference>
<organism evidence="1 2">
    <name type="scientific">Streptomyces filamentosus</name>
    <name type="common">Streptomyces roseosporus</name>
    <dbReference type="NCBI Taxonomy" id="67294"/>
    <lineage>
        <taxon>Bacteria</taxon>
        <taxon>Bacillati</taxon>
        <taxon>Actinomycetota</taxon>
        <taxon>Actinomycetes</taxon>
        <taxon>Kitasatosporales</taxon>
        <taxon>Streptomycetaceae</taxon>
        <taxon>Streptomyces</taxon>
    </lineage>
</organism>
<protein>
    <submittedName>
        <fullName evidence="1">Uncharacterized protein</fullName>
    </submittedName>
</protein>
<dbReference type="AlphaFoldDB" id="A0A919BTS4"/>
<name>A0A919BTS4_STRFL</name>
<comment type="caution">
    <text evidence="1">The sequence shown here is derived from an EMBL/GenBank/DDBJ whole genome shotgun (WGS) entry which is preliminary data.</text>
</comment>
<reference evidence="1" key="2">
    <citation type="submission" date="2020-09" db="EMBL/GenBank/DDBJ databases">
        <authorList>
            <person name="Sun Q."/>
            <person name="Ohkuma M."/>
        </authorList>
    </citation>
    <scope>NUCLEOTIDE SEQUENCE</scope>
    <source>
        <strain evidence="1">JCM 4122</strain>
    </source>
</reference>
<proteinExistence type="predicted"/>
<reference evidence="1" key="1">
    <citation type="journal article" date="2014" name="Int. J. Syst. Evol. Microbiol.">
        <title>Complete genome sequence of Corynebacterium casei LMG S-19264T (=DSM 44701T), isolated from a smear-ripened cheese.</title>
        <authorList>
            <consortium name="US DOE Joint Genome Institute (JGI-PGF)"/>
            <person name="Walter F."/>
            <person name="Albersmeier A."/>
            <person name="Kalinowski J."/>
            <person name="Ruckert C."/>
        </authorList>
    </citation>
    <scope>NUCLEOTIDE SEQUENCE</scope>
    <source>
        <strain evidence="1">JCM 4122</strain>
    </source>
</reference>
<keyword evidence="2" id="KW-1185">Reference proteome</keyword>
<sequence>MNTTKVPSRADQQLIDHARKHGFTVTGKQLSGWRRHGLLPANAHGGGLGRGRGSTSQPVAASFALVLGLARLAGRGRRPADVALALFGEGLPVPEPTVRAAFRTAVGSIRLPGTVPGQDVDEKLDAVDSYIGRGGQAAIMVPARARRVDEQIAAFFESAGVPWPPEELVPLDEHLNEERLTPQGATLFAADALLTGSAPLPLVGALLRGMAPGLGTNPIASLVETTVRDVPHSPVLGPDGSLTMPAGDVRSVLRTLAETTSPEDLAAAWHVAQGVRSWALDLCARTEAELAARAPGDATTEWWISRQLPAGLYLLEELRTRHEKATTTALSALLLLLQRETFAELDRVQEGLQWDLAQTPGFLPPPVRAFLSLPSAAPASS</sequence>
<accession>A0A919BTS4</accession>
<dbReference type="Proteomes" id="UP000632849">
    <property type="component" value="Unassembled WGS sequence"/>
</dbReference>
<evidence type="ECO:0000313" key="1">
    <source>
        <dbReference type="EMBL" id="GHG14056.1"/>
    </source>
</evidence>
<dbReference type="RefSeq" id="WP_190043388.1">
    <property type="nucleotide sequence ID" value="NZ_BNBE01000002.1"/>
</dbReference>
<gene>
    <name evidence="1" type="ORF">GCM10017667_55280</name>
</gene>